<gene>
    <name evidence="2" type="ORF">AaE_013964</name>
</gene>
<dbReference type="SUPFAM" id="SSF53756">
    <property type="entry name" value="UDP-Glycosyltransferase/glycogen phosphorylase"/>
    <property type="match status" value="1"/>
</dbReference>
<dbReference type="EMBL" id="VJMI01019662">
    <property type="protein sequence ID" value="KAF0706757.1"/>
    <property type="molecule type" value="Genomic_DNA"/>
</dbReference>
<dbReference type="PANTHER" id="PTHR48050:SF13">
    <property type="entry name" value="STEROL 3-BETA-GLUCOSYLTRANSFERASE UGT80A2"/>
    <property type="match status" value="1"/>
</dbReference>
<organism evidence="2 3">
    <name type="scientific">Aphanomyces astaci</name>
    <name type="common">Crayfish plague agent</name>
    <dbReference type="NCBI Taxonomy" id="112090"/>
    <lineage>
        <taxon>Eukaryota</taxon>
        <taxon>Sar</taxon>
        <taxon>Stramenopiles</taxon>
        <taxon>Oomycota</taxon>
        <taxon>Saprolegniomycetes</taxon>
        <taxon>Saprolegniales</taxon>
        <taxon>Verrucalvaceae</taxon>
        <taxon>Aphanomyces</taxon>
    </lineage>
</organism>
<name>A0A6A4Z840_APHAT</name>
<feature type="non-terminal residue" evidence="2">
    <location>
        <position position="450"/>
    </location>
</feature>
<feature type="region of interest" description="Disordered" evidence="1">
    <location>
        <begin position="255"/>
        <end position="290"/>
    </location>
</feature>
<evidence type="ECO:0000256" key="1">
    <source>
        <dbReference type="SAM" id="MobiDB-lite"/>
    </source>
</evidence>
<evidence type="ECO:0008006" key="4">
    <source>
        <dbReference type="Google" id="ProtNLM"/>
    </source>
</evidence>
<protein>
    <recommendedName>
        <fullName evidence="4">Glycosyltransferase family 28 N-terminal domain-containing protein</fullName>
    </recommendedName>
</protein>
<reference evidence="2 3" key="1">
    <citation type="submission" date="2019-06" db="EMBL/GenBank/DDBJ databases">
        <title>Genomics analysis of Aphanomyces spp. identifies a new class of oomycete effector associated with host adaptation.</title>
        <authorList>
            <person name="Gaulin E."/>
        </authorList>
    </citation>
    <scope>NUCLEOTIDE SEQUENCE [LARGE SCALE GENOMIC DNA]</scope>
    <source>
        <strain evidence="2 3">E</strain>
    </source>
</reference>
<feature type="region of interest" description="Disordered" evidence="1">
    <location>
        <begin position="1"/>
        <end position="24"/>
    </location>
</feature>
<proteinExistence type="predicted"/>
<dbReference type="VEuPathDB" id="FungiDB:H257_10593"/>
<dbReference type="Gene3D" id="3.40.50.2000">
    <property type="entry name" value="Glycogen Phosphorylase B"/>
    <property type="match status" value="3"/>
</dbReference>
<dbReference type="InterPro" id="IPR050426">
    <property type="entry name" value="Glycosyltransferase_28"/>
</dbReference>
<feature type="compositionally biased region" description="Low complexity" evidence="1">
    <location>
        <begin position="1"/>
        <end position="17"/>
    </location>
</feature>
<dbReference type="PANTHER" id="PTHR48050">
    <property type="entry name" value="STEROL 3-BETA-GLUCOSYLTRANSFERASE"/>
    <property type="match status" value="1"/>
</dbReference>
<dbReference type="AlphaFoldDB" id="A0A6A4Z840"/>
<evidence type="ECO:0000313" key="2">
    <source>
        <dbReference type="EMBL" id="KAF0706757.1"/>
    </source>
</evidence>
<evidence type="ECO:0000313" key="3">
    <source>
        <dbReference type="Proteomes" id="UP000469452"/>
    </source>
</evidence>
<comment type="caution">
    <text evidence="2">The sequence shown here is derived from an EMBL/GenBank/DDBJ whole genome shotgun (WGS) entry which is preliminary data.</text>
</comment>
<dbReference type="Proteomes" id="UP000469452">
    <property type="component" value="Unassembled WGS sequence"/>
</dbReference>
<sequence length="450" mass="49252">MPPSTTTQQPPHTSSTPPHRHRRGQALTARGYDVTIATEARLKALVTAEFGLPFAPIAGDVYGGLFDIEFQHRFRVARSLKCLEMLTEWNDRFDIDDVLASYVSALAGADVVVCGGVLSIAQTYSIAEKHGLTWVPLFLGTCPLPTNEFPHWVLAGVPFGFLCSNHWSHSIVASKGWLQQRKHINKWRRHTLGLPPITSPLGIVDAMQTNDNITIYQASSLLLCGPKRQVPADYPPHKVVYGGFLFPTTTASPPATIPPASTTMANINSSSSSRYNPPPKQQHPGSSTSLQRFLKTRTALPVIYIGFGEMPTMEPLPLLQLALHVCHAVKCRAVVAASWAEFMPPPVQHWSSVPQIPCPVIMDQFHHANNMVALGVAPAVVHKGSLYGSYVAKLVTQVLRNDRNIQTTAKDLGKFVNTESFDNTDRFCDWVVAAPPTFASPPSEQQSDGV</sequence>
<feature type="compositionally biased region" description="Low complexity" evidence="1">
    <location>
        <begin position="255"/>
        <end position="273"/>
    </location>
</feature>
<accession>A0A6A4Z840</accession>